<dbReference type="GO" id="GO:0015179">
    <property type="term" value="F:L-amino acid transmembrane transporter activity"/>
    <property type="evidence" value="ECO:0007669"/>
    <property type="project" value="TreeGrafter"/>
</dbReference>
<keyword evidence="3" id="KW-1185">Reference proteome</keyword>
<name>A0AAV4NJS3_CAEEX</name>
<dbReference type="EMBL" id="BPLR01020920">
    <property type="protein sequence ID" value="GIX83981.1"/>
    <property type="molecule type" value="Genomic_DNA"/>
</dbReference>
<evidence type="ECO:0000256" key="1">
    <source>
        <dbReference type="SAM" id="Phobius"/>
    </source>
</evidence>
<keyword evidence="1" id="KW-0472">Membrane</keyword>
<dbReference type="PANTHER" id="PTHR11785:SF528">
    <property type="entry name" value="AMINO ACID TRANSPORTER PROTEIN JHI-21"/>
    <property type="match status" value="1"/>
</dbReference>
<organism evidence="2 3">
    <name type="scientific">Caerostris extrusa</name>
    <name type="common">Bark spider</name>
    <name type="synonym">Caerostris bankana</name>
    <dbReference type="NCBI Taxonomy" id="172846"/>
    <lineage>
        <taxon>Eukaryota</taxon>
        <taxon>Metazoa</taxon>
        <taxon>Ecdysozoa</taxon>
        <taxon>Arthropoda</taxon>
        <taxon>Chelicerata</taxon>
        <taxon>Arachnida</taxon>
        <taxon>Araneae</taxon>
        <taxon>Araneomorphae</taxon>
        <taxon>Entelegynae</taxon>
        <taxon>Araneoidea</taxon>
        <taxon>Araneidae</taxon>
        <taxon>Caerostris</taxon>
    </lineage>
</organism>
<evidence type="ECO:0000313" key="2">
    <source>
        <dbReference type="EMBL" id="GIX83981.1"/>
    </source>
</evidence>
<keyword evidence="1" id="KW-0812">Transmembrane</keyword>
<evidence type="ECO:0000313" key="3">
    <source>
        <dbReference type="Proteomes" id="UP001054945"/>
    </source>
</evidence>
<dbReference type="AlphaFoldDB" id="A0AAV4NJS3"/>
<gene>
    <name evidence="2" type="primary">X975_10820</name>
    <name evidence="2" type="ORF">CEXT_658911</name>
</gene>
<proteinExistence type="predicted"/>
<dbReference type="InterPro" id="IPR050598">
    <property type="entry name" value="AminoAcid_Transporter"/>
</dbReference>
<dbReference type="PANTHER" id="PTHR11785">
    <property type="entry name" value="AMINO ACID TRANSPORTER"/>
    <property type="match status" value="1"/>
</dbReference>
<reference evidence="2 3" key="1">
    <citation type="submission" date="2021-06" db="EMBL/GenBank/DDBJ databases">
        <title>Caerostris extrusa draft genome.</title>
        <authorList>
            <person name="Kono N."/>
            <person name="Arakawa K."/>
        </authorList>
    </citation>
    <scope>NUCLEOTIDE SEQUENCE [LARGE SCALE GENOMIC DNA]</scope>
</reference>
<protein>
    <submittedName>
        <fullName evidence="2">Large neutral amino acids transporter small subunit 2</fullName>
    </submittedName>
</protein>
<dbReference type="Gene3D" id="1.20.1740.10">
    <property type="entry name" value="Amino acid/polyamine transporter I"/>
    <property type="match status" value="1"/>
</dbReference>
<accession>A0AAV4NJS3</accession>
<comment type="caution">
    <text evidence="2">The sequence shown here is derived from an EMBL/GenBank/DDBJ whole genome shotgun (WGS) entry which is preliminary data.</text>
</comment>
<dbReference type="Proteomes" id="UP001054945">
    <property type="component" value="Unassembled WGS sequence"/>
</dbReference>
<feature type="transmembrane region" description="Helical" evidence="1">
    <location>
        <begin position="123"/>
        <end position="143"/>
    </location>
</feature>
<keyword evidence="1" id="KW-1133">Transmembrane helix</keyword>
<sequence length="174" mass="19322">MQGLSEFRHGKSRILLKTGNAIIKCRSSDFHPAVLTSRVLGDLLCVATSTVAGMNGLLFTTSRLFFVAAREGYLPSCLSMLNIYYFTPVPSLIFIVHISLPLIFLCVCVFLVALPFYDRPWETGIGTAVTLTGIPVYMMILFCSDQTKLFERTAGKLTSVFQKVLLSVPEEKEK</sequence>
<feature type="transmembrane region" description="Helical" evidence="1">
    <location>
        <begin position="92"/>
        <end position="117"/>
    </location>
</feature>